<dbReference type="InterPro" id="IPR042095">
    <property type="entry name" value="SUMF_sf"/>
</dbReference>
<dbReference type="InterPro" id="IPR016187">
    <property type="entry name" value="CTDL_fold"/>
</dbReference>
<reference evidence="2" key="1">
    <citation type="journal article" date="2014" name="Int. J. Syst. Evol. Microbiol.">
        <title>Complete genome sequence of Corynebacterium casei LMG S-19264T (=DSM 44701T), isolated from a smear-ripened cheese.</title>
        <authorList>
            <consortium name="US DOE Joint Genome Institute (JGI-PGF)"/>
            <person name="Walter F."/>
            <person name="Albersmeier A."/>
            <person name="Kalinowski J."/>
            <person name="Ruckert C."/>
        </authorList>
    </citation>
    <scope>NUCLEOTIDE SEQUENCE</scope>
    <source>
        <strain evidence="2">CGMCC 1.12195</strain>
    </source>
</reference>
<dbReference type="InterPro" id="IPR051043">
    <property type="entry name" value="Sulfatase_Mod_Factor_Kinase"/>
</dbReference>
<evidence type="ECO:0000313" key="2">
    <source>
        <dbReference type="EMBL" id="GGG79760.1"/>
    </source>
</evidence>
<dbReference type="Gene3D" id="3.90.1580.10">
    <property type="entry name" value="paralog of FGE (formylglycine-generating enzyme)"/>
    <property type="match status" value="1"/>
</dbReference>
<accession>A0A917M7E1</accession>
<evidence type="ECO:0000313" key="3">
    <source>
        <dbReference type="Proteomes" id="UP000660862"/>
    </source>
</evidence>
<dbReference type="PANTHER" id="PTHR23150:SF19">
    <property type="entry name" value="FORMYLGLYCINE-GENERATING ENZYME"/>
    <property type="match status" value="1"/>
</dbReference>
<dbReference type="GO" id="GO:0120147">
    <property type="term" value="F:formylglycine-generating oxidase activity"/>
    <property type="evidence" value="ECO:0007669"/>
    <property type="project" value="TreeGrafter"/>
</dbReference>
<dbReference type="Proteomes" id="UP000660862">
    <property type="component" value="Unassembled WGS sequence"/>
</dbReference>
<gene>
    <name evidence="2" type="ORF">GCM10007415_10070</name>
</gene>
<name>A0A917M7E1_9SPHI</name>
<dbReference type="PANTHER" id="PTHR23150">
    <property type="entry name" value="SULFATASE MODIFYING FACTOR 1, 2"/>
    <property type="match status" value="1"/>
</dbReference>
<protein>
    <recommendedName>
        <fullName evidence="1">Sulfatase-modifying factor enzyme-like domain-containing protein</fullName>
    </recommendedName>
</protein>
<dbReference type="AlphaFoldDB" id="A0A917M7E1"/>
<dbReference type="EMBL" id="BMER01000001">
    <property type="protein sequence ID" value="GGG79760.1"/>
    <property type="molecule type" value="Genomic_DNA"/>
</dbReference>
<keyword evidence="3" id="KW-1185">Reference proteome</keyword>
<dbReference type="SUPFAM" id="SSF56436">
    <property type="entry name" value="C-type lectin-like"/>
    <property type="match status" value="1"/>
</dbReference>
<feature type="domain" description="Sulfatase-modifying factor enzyme-like" evidence="1">
    <location>
        <begin position="16"/>
        <end position="258"/>
    </location>
</feature>
<dbReference type="Pfam" id="PF03781">
    <property type="entry name" value="FGE-sulfatase"/>
    <property type="match status" value="1"/>
</dbReference>
<evidence type="ECO:0000259" key="1">
    <source>
        <dbReference type="Pfam" id="PF03781"/>
    </source>
</evidence>
<reference evidence="2" key="2">
    <citation type="submission" date="2020-09" db="EMBL/GenBank/DDBJ databases">
        <authorList>
            <person name="Sun Q."/>
            <person name="Zhou Y."/>
        </authorList>
    </citation>
    <scope>NUCLEOTIDE SEQUENCE</scope>
    <source>
        <strain evidence="2">CGMCC 1.12195</strain>
    </source>
</reference>
<organism evidence="2 3">
    <name type="scientific">Parapedobacter pyrenivorans</name>
    <dbReference type="NCBI Taxonomy" id="1305674"/>
    <lineage>
        <taxon>Bacteria</taxon>
        <taxon>Pseudomonadati</taxon>
        <taxon>Bacteroidota</taxon>
        <taxon>Sphingobacteriia</taxon>
        <taxon>Sphingobacteriales</taxon>
        <taxon>Sphingobacteriaceae</taxon>
        <taxon>Parapedobacter</taxon>
    </lineage>
</organism>
<dbReference type="InterPro" id="IPR005532">
    <property type="entry name" value="SUMF_dom"/>
</dbReference>
<sequence>MDSYVATIPGTTVTFDMVAIPKGTFQMGSPASENGRNTDEGPARTVAVDAFWMGKFEVTWDEYELFVYAELEKQATVKKMPDARHPLVDGVTRPTPPFMDMSFGMGKSGFPAVNMTQYAALAYCKWLTAKTGKFHRLPTEAEWEYACRAGTQTAYGFGSDAKQLGAYAWYLGNSGGKYHKVGTRKPNAWGLHDMHGNVAEWTLDQYVPDFYRTRTDTKNPWAKATRLYPHAVRGGHWEAPAPALRSAARGQSRPEWKQRDPQIPKSDWWLTDASFVGFRIVRPLKQPTAEQIEAYFTSPLPDY</sequence>
<proteinExistence type="predicted"/>
<comment type="caution">
    <text evidence="2">The sequence shown here is derived from an EMBL/GenBank/DDBJ whole genome shotgun (WGS) entry which is preliminary data.</text>
</comment>